<dbReference type="Gene3D" id="3.30.300.30">
    <property type="match status" value="1"/>
</dbReference>
<dbReference type="Gene3D" id="3.30.559.10">
    <property type="entry name" value="Chloramphenicol acetyltransferase-like domain"/>
    <property type="match status" value="3"/>
</dbReference>
<dbReference type="FunFam" id="3.30.300.30:FF:000033">
    <property type="entry name" value="Nonribosomal siderophore peptide synthase SidC"/>
    <property type="match status" value="1"/>
</dbReference>
<dbReference type="InterPro" id="IPR042099">
    <property type="entry name" value="ANL_N_sf"/>
</dbReference>
<dbReference type="GO" id="GO:0005737">
    <property type="term" value="C:cytoplasm"/>
    <property type="evidence" value="ECO:0007669"/>
    <property type="project" value="TreeGrafter"/>
</dbReference>
<name>A0A9W9RLM6_PENBR</name>
<proteinExistence type="inferred from homology"/>
<dbReference type="EMBL" id="JAPZBR010000002">
    <property type="protein sequence ID" value="KAJ5362417.1"/>
    <property type="molecule type" value="Genomic_DNA"/>
</dbReference>
<dbReference type="PANTHER" id="PTHR45527">
    <property type="entry name" value="NONRIBOSOMAL PEPTIDE SYNTHETASE"/>
    <property type="match status" value="1"/>
</dbReference>
<dbReference type="InterPro" id="IPR006162">
    <property type="entry name" value="Ppantetheine_attach_site"/>
</dbReference>
<dbReference type="InterPro" id="IPR045851">
    <property type="entry name" value="AMP-bd_C_sf"/>
</dbReference>
<dbReference type="SUPFAM" id="SSF56801">
    <property type="entry name" value="Acetyl-CoA synthetase-like"/>
    <property type="match status" value="1"/>
</dbReference>
<dbReference type="Pfam" id="PF00550">
    <property type="entry name" value="PP-binding"/>
    <property type="match status" value="3"/>
</dbReference>
<dbReference type="GO" id="GO:0016874">
    <property type="term" value="F:ligase activity"/>
    <property type="evidence" value="ECO:0007669"/>
    <property type="project" value="UniProtKB-KW"/>
</dbReference>
<dbReference type="GO" id="GO:0044550">
    <property type="term" value="P:secondary metabolite biosynthetic process"/>
    <property type="evidence" value="ECO:0007669"/>
    <property type="project" value="TreeGrafter"/>
</dbReference>
<keyword evidence="8" id="KW-1185">Reference proteome</keyword>
<keyword evidence="4" id="KW-0436">Ligase</keyword>
<dbReference type="Pfam" id="PF00668">
    <property type="entry name" value="Condensation"/>
    <property type="match status" value="3"/>
</dbReference>
<dbReference type="InterPro" id="IPR020806">
    <property type="entry name" value="PKS_PP-bd"/>
</dbReference>
<dbReference type="Gene3D" id="3.40.50.12780">
    <property type="entry name" value="N-terminal domain of ligase-like"/>
    <property type="match status" value="1"/>
</dbReference>
<dbReference type="GO" id="GO:0043041">
    <property type="term" value="P:amino acid activation for nonribosomal peptide biosynthetic process"/>
    <property type="evidence" value="ECO:0007669"/>
    <property type="project" value="TreeGrafter"/>
</dbReference>
<sequence length="2647" mass="291026">MQDSQILSHGESWEWCLELSTHSGDVHLPPTAVPFQDAESNSSISGEIQHLDIGCLGQETMKDGVKSLIDGYARWIMAVSGQREVSFWIVIHDTNASAKLALVVGKRADESDDLGWEAHGATGSETNEVHFALILGGGGPETILPDSVRVALSVEMQTSPASLTYRGVSQQAVDILHKVDLESYLRSFDAASFWRKELHDFVGCAERPFPSISCDRLVVPAGSSQTLTETLLMGVSWKQLETAARNFHLRSVLPVIHAAFACILTEYIESDRLIVSDRPLITSRGKSSQSLLPILISKDDTAQSVFARIDEFVARSEKVPGVSPDLAREILQIHTEGTIYNAIFTHHVEETSCQESAPPLGMSLVCSDAPVELGLRRLDKDELSLTLTARAELIDQAHLKLALQQIDALAAIMISRPMETIQDLNQSFPADLLSIHTHLASEQLKNAPLLSPAHWVDHWAAIDPTWKALEIIQEINEDETRSQTWTYKELSQTSDQLSAWIKARGWQRRSIAVCLNRSFMAYALVLAIWKSGNCYVPVAEDLPEARQIFLLADSGAIAFFTDQNVAENIVPPEDCLVISIDDPNLLTDSGPAQGPAEGHSKPEDDCYLLYTSGSTGTPKGVLVGRGNLSAFTEAQSEYICRDVPDTPNLKGTGSYLAHASRAFDVHICEMVLGWRHGLRLVTGPRTMLLDNLFLVLSKLRITHAGFVPSLLEHAGVSAELLPDLRYLGVGGEKISETIIERFVGKPSIALVNAYGPTEVTIGMTSHTVKPWSTVRNIGTAVGNITIHVLETDSLRYVKRGQAGELCVTGDLVANGYHRRPDAGGFIDFNGKRMYRTGDIVRLMANNCVEYLGRRDSQAKIRGQRLELEEVSVAVRRCANFPINVTSIVTPSPITKRPQLVSFISPSRTKPDSAPTKPTFLKEQYQEWVPDILARCTAELPAYMVPSILLPISFIPIQISGKADTRRLVALYEGIPVADLLLKAASTSAQASDPDEVPCTKPLTTDEGRIRDIICAQLRVDADSITRTTNIFQLGMDSLASLAVASSMRKAGYLCAAADVLSNATVAQLACLPQDHRASTRTSNGALESQADDASQRLLQIDKELRGLKMAFAPSSISAVWPCLPLQESIVSNSVGNPNPLYVNHIMCRLGPHISLPALRLAFEDLMYDNEILRTCFHVRGDKILQLVLKPRVTELPWNQVPVSNESDACALFKSLQGGIASRIVDGIEIKPPFHLLAAESADGASGWLMLSIHHSIFDGASMGIFLGRLHQHYTGIESMHPINLTPLYHHLMKSDTTEDEKFWTEHLKGCVPTVFPHDVRDDDYLIVCKQLPFSLSALSRFASEHRTTASMILETAWAITLAKELGQNDVLYGRVMSGRAIPVEEIESMLVPLVTTIPGRLKLSSGKSSFLSKIQMHTQAIIASMPYQHTPLRAIQRYSGASGPLFDCMFSYLAIGPQSPSDKMLLEMDSSMQVDYPLALEVKAETDPDTVTLRLRIGDAPSSDQKANAFVEQISTLVEELISNGDSVFDAPILSEHEEPKHRTWDENEWTENETILRQAVAEVSGMAEYEVSKNVSFFALGIDSVISLHLSRRLQQKGLKVTSSDILRYSSIGALQERIKAPTPIAKEPTLIKSSSNPQPNINPFDENDAIVETYPCTPLQTAMIGQCLSSEGKGYVHHHSVALDASIDLNRLANAWRVLTERIDVLRTTFHRQDGSREISAAVHRTPLVNWTHEADIGSLPVAIERISGQTAYPAIKDFEKPPWRVTFLTEDKSRLMVVTMHHCLYDGFSLPILFDALEQQYNGVQVKIHSFASTARKIASTQGSSVKFWTDSVLGYQCPPVRQQSASNSVSKVQWAECTVKAPMADLQRQCGLLNVTLQTVALLAFGRSLALHLGQRDVVFGHVVSGRASGIDDDVSVIGPLFNTVPFRLKLESASRSVRSALQDIQNFCIDSQPHHHAPLALIQKEWRSSSDENSLALLNAIFSFNKSEPPTAGSIFQPYNLAENPDVPQYPLNVEFEQTQDCLIIRATSLNVMGMGEGGLDTWVLGVAQGIENIMASGDEPVLTFPQGLQDLPEVISRHQGQSEEPVDAVFMDQDVQTLKNVLSDITGIPIDQIQNTSGVFALGMDSILALDMGARCRQAGLKVSVSEILQGGTIQGIAALAAKRITAISASAKPINSQLSLVNKTAKAQILSSLSLIEDDVESILPGLSGQLFYLSAWMRSKRKLWEFSFALKSSIKLDLGRLQDAWDQLQKRHEILRTCFTAISPSEVFQVVRKPTHLSSIVTSNLEQSAEDLNHCIQVLLGQIATDSSDLFTPPVRLHLVKNSEVDVIILTLHHALYDARSISILVNELEELYHRRPMKGLASFSSFVASTIQGSNAEQSGPFWEKALKLNQKTLIGTRCDNHNDDLSVESLQRNFQKGLNEIRSRCHSIDVSVPSLILLSIGRALARIVGISHPTFGLFQSGRSGDYPGIQNLAGPTVNMLPVVIPNALKSSTVEGLLSVQHDLIQRISHDQSDLGTIHRIMSNLGKELRFNLIVNIVWTQSHSNGVEDETHSIFTPVAIHSHPQTEFAAPISKTSIDQLDWKSRIDPDAVYLEVGADEKHTGLHWKLDFTSTSISQDEAEAFLNALEVELNSITESI</sequence>
<comment type="caution">
    <text evidence="7">The sequence shown here is derived from an EMBL/GenBank/DDBJ whole genome shotgun (WGS) entry which is preliminary data.</text>
</comment>
<organism evidence="7 8">
    <name type="scientific">Penicillium brevicompactum</name>
    <dbReference type="NCBI Taxonomy" id="5074"/>
    <lineage>
        <taxon>Eukaryota</taxon>
        <taxon>Fungi</taxon>
        <taxon>Dikarya</taxon>
        <taxon>Ascomycota</taxon>
        <taxon>Pezizomycotina</taxon>
        <taxon>Eurotiomycetes</taxon>
        <taxon>Eurotiomycetidae</taxon>
        <taxon>Eurotiales</taxon>
        <taxon>Aspergillaceae</taxon>
        <taxon>Penicillium</taxon>
    </lineage>
</organism>
<evidence type="ECO:0000259" key="6">
    <source>
        <dbReference type="PROSITE" id="PS50075"/>
    </source>
</evidence>
<dbReference type="InterPro" id="IPR000873">
    <property type="entry name" value="AMP-dep_synth/lig_dom"/>
</dbReference>
<dbReference type="InterPro" id="IPR001242">
    <property type="entry name" value="Condensation_dom"/>
</dbReference>
<reference evidence="7" key="1">
    <citation type="submission" date="2022-12" db="EMBL/GenBank/DDBJ databases">
        <authorList>
            <person name="Petersen C."/>
        </authorList>
    </citation>
    <scope>NUCLEOTIDE SEQUENCE</scope>
    <source>
        <strain evidence="7">IBT 35675</strain>
    </source>
</reference>
<gene>
    <name evidence="7" type="ORF">N7541_003261</name>
</gene>
<dbReference type="InterPro" id="IPR023213">
    <property type="entry name" value="CAT-like_dom_sf"/>
</dbReference>
<evidence type="ECO:0000256" key="2">
    <source>
        <dbReference type="ARBA" id="ARBA00022450"/>
    </source>
</evidence>
<comment type="pathway">
    <text evidence="1">Siderophore biosynthesis.</text>
</comment>
<keyword evidence="2" id="KW-0596">Phosphopantetheine</keyword>
<dbReference type="PANTHER" id="PTHR45527:SF1">
    <property type="entry name" value="FATTY ACID SYNTHASE"/>
    <property type="match status" value="1"/>
</dbReference>
<dbReference type="InterPro" id="IPR009081">
    <property type="entry name" value="PP-bd_ACP"/>
</dbReference>
<dbReference type="PROSITE" id="PS00012">
    <property type="entry name" value="PHOSPHOPANTETHEINE"/>
    <property type="match status" value="2"/>
</dbReference>
<dbReference type="Gene3D" id="3.30.559.30">
    <property type="entry name" value="Nonribosomal peptide synthetase, condensation domain"/>
    <property type="match status" value="3"/>
</dbReference>
<dbReference type="Gene3D" id="1.10.1200.10">
    <property type="entry name" value="ACP-like"/>
    <property type="match status" value="3"/>
</dbReference>
<feature type="domain" description="Carrier" evidence="6">
    <location>
        <begin position="1003"/>
        <end position="1076"/>
    </location>
</feature>
<accession>A0A9W9RLM6</accession>
<dbReference type="Proteomes" id="UP001148299">
    <property type="component" value="Unassembled WGS sequence"/>
</dbReference>
<dbReference type="Pfam" id="PF00501">
    <property type="entry name" value="AMP-binding"/>
    <property type="match status" value="1"/>
</dbReference>
<reference evidence="7" key="2">
    <citation type="journal article" date="2023" name="IMA Fungus">
        <title>Comparative genomic study of the Penicillium genus elucidates a diverse pangenome and 15 lateral gene transfer events.</title>
        <authorList>
            <person name="Petersen C."/>
            <person name="Sorensen T."/>
            <person name="Nielsen M.R."/>
            <person name="Sondergaard T.E."/>
            <person name="Sorensen J.L."/>
            <person name="Fitzpatrick D.A."/>
            <person name="Frisvad J.C."/>
            <person name="Nielsen K.L."/>
        </authorList>
    </citation>
    <scope>NUCLEOTIDE SEQUENCE</scope>
    <source>
        <strain evidence="7">IBT 35675</strain>
    </source>
</reference>
<dbReference type="SUPFAM" id="SSF47336">
    <property type="entry name" value="ACP-like"/>
    <property type="match status" value="3"/>
</dbReference>
<dbReference type="SMART" id="SM00823">
    <property type="entry name" value="PKS_PP"/>
    <property type="match status" value="3"/>
</dbReference>
<evidence type="ECO:0000256" key="3">
    <source>
        <dbReference type="ARBA" id="ARBA00022553"/>
    </source>
</evidence>
<evidence type="ECO:0000256" key="5">
    <source>
        <dbReference type="ARBA" id="ARBA00029454"/>
    </source>
</evidence>
<evidence type="ECO:0000313" key="7">
    <source>
        <dbReference type="EMBL" id="KAJ5362417.1"/>
    </source>
</evidence>
<dbReference type="GO" id="GO:0031177">
    <property type="term" value="F:phosphopantetheine binding"/>
    <property type="evidence" value="ECO:0007669"/>
    <property type="project" value="InterPro"/>
</dbReference>
<evidence type="ECO:0000313" key="8">
    <source>
        <dbReference type="Proteomes" id="UP001148299"/>
    </source>
</evidence>
<evidence type="ECO:0000256" key="4">
    <source>
        <dbReference type="ARBA" id="ARBA00022598"/>
    </source>
</evidence>
<dbReference type="SUPFAM" id="SSF52777">
    <property type="entry name" value="CoA-dependent acyltransferases"/>
    <property type="match status" value="7"/>
</dbReference>
<dbReference type="PROSITE" id="PS00455">
    <property type="entry name" value="AMP_BINDING"/>
    <property type="match status" value="1"/>
</dbReference>
<dbReference type="InterPro" id="IPR020845">
    <property type="entry name" value="AMP-binding_CS"/>
</dbReference>
<protein>
    <submittedName>
        <fullName evidence="7">AMP-dependent synthetase/ligase</fullName>
    </submittedName>
</protein>
<feature type="domain" description="Carrier" evidence="6">
    <location>
        <begin position="2095"/>
        <end position="2171"/>
    </location>
</feature>
<dbReference type="InterPro" id="IPR036736">
    <property type="entry name" value="ACP-like_sf"/>
</dbReference>
<feature type="domain" description="Carrier" evidence="6">
    <location>
        <begin position="1551"/>
        <end position="1624"/>
    </location>
</feature>
<evidence type="ECO:0000256" key="1">
    <source>
        <dbReference type="ARBA" id="ARBA00004924"/>
    </source>
</evidence>
<dbReference type="PROSITE" id="PS50075">
    <property type="entry name" value="CARRIER"/>
    <property type="match status" value="3"/>
</dbReference>
<comment type="similarity">
    <text evidence="5">Belongs to the NRP synthetase family.</text>
</comment>
<keyword evidence="3" id="KW-0597">Phosphoprotein</keyword>